<accession>A0AAU8DRR1</accession>
<evidence type="ECO:0000256" key="1">
    <source>
        <dbReference type="SAM" id="MobiDB-lite"/>
    </source>
</evidence>
<dbReference type="RefSeq" id="WP_353649163.1">
    <property type="nucleotide sequence ID" value="NZ_CP159218.1"/>
</dbReference>
<sequence>MSRARVTQLMAKTWFPEPVARLKLGGIYELADIERMASETGRTLNYDALDKLSANDDDEGGTTPRPGQ</sequence>
<proteinExistence type="predicted"/>
<reference evidence="2" key="1">
    <citation type="submission" date="2024-05" db="EMBL/GenBank/DDBJ databases">
        <authorList>
            <person name="Cai S.Y."/>
            <person name="Jin L.M."/>
            <person name="Li H.R."/>
        </authorList>
    </citation>
    <scope>NUCLEOTIDE SEQUENCE</scope>
    <source>
        <strain evidence="2">A5-74</strain>
    </source>
</reference>
<organism evidence="2">
    <name type="scientific">Nakamurella sp. A5-74</name>
    <dbReference type="NCBI Taxonomy" id="3158264"/>
    <lineage>
        <taxon>Bacteria</taxon>
        <taxon>Bacillati</taxon>
        <taxon>Actinomycetota</taxon>
        <taxon>Actinomycetes</taxon>
        <taxon>Nakamurellales</taxon>
        <taxon>Nakamurellaceae</taxon>
        <taxon>Nakamurella</taxon>
    </lineage>
</organism>
<dbReference type="AlphaFoldDB" id="A0AAU8DRR1"/>
<dbReference type="EMBL" id="CP159218">
    <property type="protein sequence ID" value="XCG63548.1"/>
    <property type="molecule type" value="Genomic_DNA"/>
</dbReference>
<protein>
    <submittedName>
        <fullName evidence="2">Uncharacterized protein</fullName>
    </submittedName>
</protein>
<evidence type="ECO:0000313" key="2">
    <source>
        <dbReference type="EMBL" id="XCG63548.1"/>
    </source>
</evidence>
<name>A0AAU8DRR1_9ACTN</name>
<feature type="region of interest" description="Disordered" evidence="1">
    <location>
        <begin position="49"/>
        <end position="68"/>
    </location>
</feature>
<gene>
    <name evidence="2" type="ORF">ABLG96_20530</name>
</gene>